<sequence length="182" mass="20992">MARSQRLKGQRAKDLREVLEAKRAKRALSNGDYKAEAQVPKREAPPSSLGSRIEIENFTIQANLSVSSSASVNSMPETSIPVSDIEKMGESERSEHVDDTWQEEEYYAKKMPAKKTRPELVVSKKFEKLDKKLERLHVFMKSKVMDQYVDIVDDDDEKLKLKHTIHLTYKMPKRYGKVRVLP</sequence>
<protein>
    <submittedName>
        <fullName evidence="2">Uncharacterized protein</fullName>
    </submittedName>
</protein>
<keyword evidence="3" id="KW-1185">Reference proteome</keyword>
<reference evidence="2 3" key="1">
    <citation type="journal article" date="2014" name="PLoS ONE">
        <title>Global Analysis of Gene Expression Profiles in Physic Nut (Jatropha curcas L.) Seedlings Exposed to Salt Stress.</title>
        <authorList>
            <person name="Zhang L."/>
            <person name="Zhang C."/>
            <person name="Wu P."/>
            <person name="Chen Y."/>
            <person name="Li M."/>
            <person name="Jiang H."/>
            <person name="Wu G."/>
        </authorList>
    </citation>
    <scope>NUCLEOTIDE SEQUENCE [LARGE SCALE GENOMIC DNA]</scope>
    <source>
        <strain evidence="3">cv. GZQX0401</strain>
        <tissue evidence="2">Young leaves</tissue>
    </source>
</reference>
<evidence type="ECO:0000313" key="3">
    <source>
        <dbReference type="Proteomes" id="UP000027138"/>
    </source>
</evidence>
<organism evidence="2 3">
    <name type="scientific">Jatropha curcas</name>
    <name type="common">Barbados nut</name>
    <dbReference type="NCBI Taxonomy" id="180498"/>
    <lineage>
        <taxon>Eukaryota</taxon>
        <taxon>Viridiplantae</taxon>
        <taxon>Streptophyta</taxon>
        <taxon>Embryophyta</taxon>
        <taxon>Tracheophyta</taxon>
        <taxon>Spermatophyta</taxon>
        <taxon>Magnoliopsida</taxon>
        <taxon>eudicotyledons</taxon>
        <taxon>Gunneridae</taxon>
        <taxon>Pentapetalae</taxon>
        <taxon>rosids</taxon>
        <taxon>fabids</taxon>
        <taxon>Malpighiales</taxon>
        <taxon>Euphorbiaceae</taxon>
        <taxon>Crotonoideae</taxon>
        <taxon>Jatropheae</taxon>
        <taxon>Jatropha</taxon>
    </lineage>
</organism>
<feature type="region of interest" description="Disordered" evidence="1">
    <location>
        <begin position="26"/>
        <end position="50"/>
    </location>
</feature>
<proteinExistence type="predicted"/>
<feature type="region of interest" description="Disordered" evidence="1">
    <location>
        <begin position="71"/>
        <end position="100"/>
    </location>
</feature>
<name>A0A067KU59_JATCU</name>
<evidence type="ECO:0000313" key="2">
    <source>
        <dbReference type="EMBL" id="KDP35800.1"/>
    </source>
</evidence>
<feature type="compositionally biased region" description="Basic and acidic residues" evidence="1">
    <location>
        <begin position="84"/>
        <end position="99"/>
    </location>
</feature>
<dbReference type="EMBL" id="KK914476">
    <property type="protein sequence ID" value="KDP35800.1"/>
    <property type="molecule type" value="Genomic_DNA"/>
</dbReference>
<accession>A0A067KU59</accession>
<dbReference type="AlphaFoldDB" id="A0A067KU59"/>
<dbReference type="Proteomes" id="UP000027138">
    <property type="component" value="Unassembled WGS sequence"/>
</dbReference>
<evidence type="ECO:0000256" key="1">
    <source>
        <dbReference type="SAM" id="MobiDB-lite"/>
    </source>
</evidence>
<feature type="compositionally biased region" description="Basic and acidic residues" evidence="1">
    <location>
        <begin position="33"/>
        <end position="44"/>
    </location>
</feature>
<gene>
    <name evidence="2" type="ORF">JCGZ_10436</name>
</gene>